<evidence type="ECO:0000256" key="1">
    <source>
        <dbReference type="ARBA" id="ARBA00004496"/>
    </source>
</evidence>
<keyword evidence="6 12" id="KW-0228">DNA excision</keyword>
<dbReference type="CDD" id="cd18790">
    <property type="entry name" value="SF2_C_UvrB"/>
    <property type="match status" value="1"/>
</dbReference>
<feature type="domain" description="Helicase C-terminal" evidence="17">
    <location>
        <begin position="428"/>
        <end position="594"/>
    </location>
</feature>
<evidence type="ECO:0000256" key="10">
    <source>
        <dbReference type="ARBA" id="ARBA00026033"/>
    </source>
</evidence>
<organism evidence="18 19">
    <name type="scientific">Terrisporobacter hibernicus</name>
    <dbReference type="NCBI Taxonomy" id="2813371"/>
    <lineage>
        <taxon>Bacteria</taxon>
        <taxon>Bacillati</taxon>
        <taxon>Bacillota</taxon>
        <taxon>Clostridia</taxon>
        <taxon>Peptostreptococcales</taxon>
        <taxon>Peptostreptococcaceae</taxon>
        <taxon>Terrisporobacter</taxon>
    </lineage>
</organism>
<dbReference type="PROSITE" id="PS50151">
    <property type="entry name" value="UVR"/>
    <property type="match status" value="1"/>
</dbReference>
<dbReference type="PANTHER" id="PTHR24029:SF0">
    <property type="entry name" value="UVRABC SYSTEM PROTEIN B"/>
    <property type="match status" value="1"/>
</dbReference>
<evidence type="ECO:0000256" key="2">
    <source>
        <dbReference type="ARBA" id="ARBA00008533"/>
    </source>
</evidence>
<feature type="domain" description="UVR" evidence="15">
    <location>
        <begin position="618"/>
        <end position="653"/>
    </location>
</feature>
<evidence type="ECO:0000259" key="16">
    <source>
        <dbReference type="PROSITE" id="PS51192"/>
    </source>
</evidence>
<dbReference type="NCBIfam" id="TIGR00631">
    <property type="entry name" value="uvrb"/>
    <property type="match status" value="1"/>
</dbReference>
<dbReference type="InterPro" id="IPR036876">
    <property type="entry name" value="UVR_dom_sf"/>
</dbReference>
<reference evidence="18 19" key="1">
    <citation type="journal article" date="2023" name="Int. J. Syst. Evol. Microbiol.">
        <title>Terrisporobacter hibernicus sp. nov., isolated from bovine faeces in Northern Ireland.</title>
        <authorList>
            <person name="Mitchell M."/>
            <person name="Nguyen S.V."/>
            <person name="Connor M."/>
            <person name="Fairley D.J."/>
            <person name="Donoghue O."/>
            <person name="Marshall H."/>
            <person name="Koolman L."/>
            <person name="McMullan G."/>
            <person name="Schaffer K.E."/>
            <person name="McGrath J.W."/>
            <person name="Fanning S."/>
        </authorList>
    </citation>
    <scope>NUCLEOTIDE SEQUENCE [LARGE SCALE GENOMIC DNA]</scope>
    <source>
        <strain evidence="18 19">MCA3</strain>
    </source>
</reference>
<comment type="subcellular location">
    <subcellularLocation>
        <location evidence="1 12 13">Cytoplasm</location>
    </subcellularLocation>
</comment>
<dbReference type="SUPFAM" id="SSF46600">
    <property type="entry name" value="C-terminal UvrC-binding domain of UvrB"/>
    <property type="match status" value="1"/>
</dbReference>
<dbReference type="SMART" id="SM00490">
    <property type="entry name" value="HELICc"/>
    <property type="match status" value="1"/>
</dbReference>
<feature type="domain" description="Helicase ATP-binding" evidence="16">
    <location>
        <begin position="24"/>
        <end position="158"/>
    </location>
</feature>
<dbReference type="CDD" id="cd17916">
    <property type="entry name" value="DEXHc_UvrB"/>
    <property type="match status" value="1"/>
</dbReference>
<keyword evidence="9 12" id="KW-0234">DNA repair</keyword>
<evidence type="ECO:0000256" key="11">
    <source>
        <dbReference type="ARBA" id="ARBA00029504"/>
    </source>
</evidence>
<evidence type="ECO:0000256" key="13">
    <source>
        <dbReference type="RuleBase" id="RU003587"/>
    </source>
</evidence>
<dbReference type="Pfam" id="PF04851">
    <property type="entry name" value="ResIII"/>
    <property type="match status" value="1"/>
</dbReference>
<sequence length="656" mass="75276">MDFEIQSAFKPTGDQPEAIKEIVTSINKDEKFQTLLGVTGSGKTFTMANIIREVKKPTLILAHNKTLAAQLYSEFKEFFPNNAVEYFVSYYDYYQPEAYVASSDTYIEKDSSINDEIDKLRHSATASILERDDVIVVSSVSCIYGIGDPDDYKKLMLSIRTGMEIDRDTLIRKLVDIQYERNDINFVRGTFRVRGDILELFPASDDEKAIRIEFFGDEIDRIVEIDYVTGKILGTRSYIAVFPASHYVTTPEKVAHAVEAIEKELLERVQYFKENDKLIEAQRIEQRTKYDIEMLNEIGTCQGIENYSRHITGREEGEKPYTLMSFFPDDFLLIIDESHVTIPQVRGMYAGDRSRKQSLIENGFRLPSAYDNRPLNFSEFEENINQVLFVSATPGAYEIEHSTTVAQQIIRPTGLLDPVIEVRPIENQIDNLVGEINEVVERKERVLITTLTKKMSEDLTNYLKEIGIRVKYLHSDIDTLERTEIIRDLRLGKFDVLVGINLLREGLDIPEVSLVAILDADKEGFLRSETSLIQTVGRAARNSEGRVIMYADKITRSMAATIEETKRRREIQSQYNEENGITPKTIVKEVRDSIETLKPADEEVVFGIAESEDEYEVQNNIETLQKEMMEAAQNLQFERAAQLRDKIKELEERIKN</sequence>
<dbReference type="Gene3D" id="4.10.860.10">
    <property type="entry name" value="UVR domain"/>
    <property type="match status" value="1"/>
</dbReference>
<dbReference type="InterPro" id="IPR001943">
    <property type="entry name" value="UVR_dom"/>
</dbReference>
<name>A0AAX2ZB20_9FIRM</name>
<dbReference type="EMBL" id="CP081135">
    <property type="protein sequence ID" value="UEL46096.1"/>
    <property type="molecule type" value="Genomic_DNA"/>
</dbReference>
<dbReference type="InterPro" id="IPR027417">
    <property type="entry name" value="P-loop_NTPase"/>
</dbReference>
<evidence type="ECO:0000256" key="12">
    <source>
        <dbReference type="HAMAP-Rule" id="MF_00204"/>
    </source>
</evidence>
<evidence type="ECO:0000256" key="3">
    <source>
        <dbReference type="ARBA" id="ARBA00022490"/>
    </source>
</evidence>
<dbReference type="PROSITE" id="PS51194">
    <property type="entry name" value="HELICASE_CTER"/>
    <property type="match status" value="1"/>
</dbReference>
<evidence type="ECO:0000313" key="18">
    <source>
        <dbReference type="EMBL" id="UEL46096.1"/>
    </source>
</evidence>
<dbReference type="GO" id="GO:0016887">
    <property type="term" value="F:ATP hydrolysis activity"/>
    <property type="evidence" value="ECO:0007669"/>
    <property type="project" value="InterPro"/>
</dbReference>
<accession>A0AAX2ZB20</accession>
<comment type="similarity">
    <text evidence="2 12 13">Belongs to the UvrB family.</text>
</comment>
<dbReference type="NCBIfam" id="NF003673">
    <property type="entry name" value="PRK05298.1"/>
    <property type="match status" value="1"/>
</dbReference>
<evidence type="ECO:0000259" key="17">
    <source>
        <dbReference type="PROSITE" id="PS51194"/>
    </source>
</evidence>
<dbReference type="PROSITE" id="PS51192">
    <property type="entry name" value="HELICASE_ATP_BIND_1"/>
    <property type="match status" value="1"/>
</dbReference>
<dbReference type="Pfam" id="PF12344">
    <property type="entry name" value="UvrB"/>
    <property type="match status" value="1"/>
</dbReference>
<protein>
    <recommendedName>
        <fullName evidence="11 12">UvrABC system protein B</fullName>
        <shortName evidence="12">Protein UvrB</shortName>
    </recommendedName>
    <alternativeName>
        <fullName evidence="12">Excinuclease ABC subunit B</fullName>
    </alternativeName>
</protein>
<dbReference type="InterPro" id="IPR024759">
    <property type="entry name" value="UvrB_YAD/RRR_dom"/>
</dbReference>
<evidence type="ECO:0000259" key="15">
    <source>
        <dbReference type="PROSITE" id="PS50151"/>
    </source>
</evidence>
<keyword evidence="4 12" id="KW-0547">Nucleotide-binding</keyword>
<keyword evidence="12 13" id="KW-0742">SOS response</keyword>
<keyword evidence="7 12" id="KW-0067">ATP-binding</keyword>
<dbReference type="HAMAP" id="MF_00204">
    <property type="entry name" value="UvrB"/>
    <property type="match status" value="1"/>
</dbReference>
<dbReference type="Pfam" id="PF17757">
    <property type="entry name" value="UvrB_inter"/>
    <property type="match status" value="1"/>
</dbReference>
<evidence type="ECO:0000256" key="9">
    <source>
        <dbReference type="ARBA" id="ARBA00023204"/>
    </source>
</evidence>
<feature type="coiled-coil region" evidence="14">
    <location>
        <begin position="614"/>
        <end position="653"/>
    </location>
</feature>
<dbReference type="SMART" id="SM00487">
    <property type="entry name" value="DEXDc"/>
    <property type="match status" value="1"/>
</dbReference>
<keyword evidence="3 12" id="KW-0963">Cytoplasm</keyword>
<dbReference type="Pfam" id="PF02151">
    <property type="entry name" value="UVR"/>
    <property type="match status" value="1"/>
</dbReference>
<dbReference type="GO" id="GO:0003677">
    <property type="term" value="F:DNA binding"/>
    <property type="evidence" value="ECO:0007669"/>
    <property type="project" value="UniProtKB-UniRule"/>
</dbReference>
<dbReference type="KEGG" id="tem:JW646_10550"/>
<dbReference type="GO" id="GO:0005737">
    <property type="term" value="C:cytoplasm"/>
    <property type="evidence" value="ECO:0007669"/>
    <property type="project" value="UniProtKB-SubCell"/>
</dbReference>
<dbReference type="Pfam" id="PF00271">
    <property type="entry name" value="Helicase_C"/>
    <property type="match status" value="1"/>
</dbReference>
<keyword evidence="18" id="KW-0378">Hydrolase</keyword>
<keyword evidence="5 12" id="KW-0227">DNA damage</keyword>
<evidence type="ECO:0000256" key="7">
    <source>
        <dbReference type="ARBA" id="ARBA00022840"/>
    </source>
</evidence>
<dbReference type="RefSeq" id="WP_074920010.1">
    <property type="nucleotide sequence ID" value="NZ_CP081135.1"/>
</dbReference>
<dbReference type="SUPFAM" id="SSF52540">
    <property type="entry name" value="P-loop containing nucleoside triphosphate hydrolases"/>
    <property type="match status" value="2"/>
</dbReference>
<dbReference type="Proteomes" id="UP001198983">
    <property type="component" value="Chromosome"/>
</dbReference>
<evidence type="ECO:0000313" key="19">
    <source>
        <dbReference type="Proteomes" id="UP001198983"/>
    </source>
</evidence>
<comment type="function">
    <text evidence="12">The UvrABC repair system catalyzes the recognition and processing of DNA lesions. A damage recognition complex composed of 2 UvrA and 2 UvrB subunits scans DNA for abnormalities. Upon binding of the UvrA(2)B(2) complex to a putative damaged site, the DNA wraps around one UvrB monomer. DNA wrap is dependent on ATP binding by UvrB and probably causes local melting of the DNA helix, facilitating insertion of UvrB beta-hairpin between the DNA strands. Then UvrB probes one DNA strand for the presence of a lesion. If a lesion is found the UvrA subunits dissociate and the UvrB-DNA preincision complex is formed. This complex is subsequently bound by UvrC and the second UvrB is released. If no lesion is found, the DNA wraps around the other UvrB subunit that will check the other stand for damage.</text>
</comment>
<keyword evidence="8 12" id="KW-0267">Excision nuclease</keyword>
<dbReference type="InterPro" id="IPR041471">
    <property type="entry name" value="UvrB_inter"/>
</dbReference>
<dbReference type="InterPro" id="IPR004807">
    <property type="entry name" value="UvrB"/>
</dbReference>
<dbReference type="GO" id="GO:0006289">
    <property type="term" value="P:nucleotide-excision repair"/>
    <property type="evidence" value="ECO:0007669"/>
    <property type="project" value="UniProtKB-UniRule"/>
</dbReference>
<evidence type="ECO:0000256" key="14">
    <source>
        <dbReference type="SAM" id="Coils"/>
    </source>
</evidence>
<evidence type="ECO:0000256" key="5">
    <source>
        <dbReference type="ARBA" id="ARBA00022763"/>
    </source>
</evidence>
<evidence type="ECO:0000256" key="6">
    <source>
        <dbReference type="ARBA" id="ARBA00022769"/>
    </source>
</evidence>
<keyword evidence="14" id="KW-0175">Coiled coil</keyword>
<feature type="binding site" evidence="12">
    <location>
        <begin position="37"/>
        <end position="44"/>
    </location>
    <ligand>
        <name>ATP</name>
        <dbReference type="ChEBI" id="CHEBI:30616"/>
    </ligand>
</feature>
<dbReference type="InterPro" id="IPR006935">
    <property type="entry name" value="Helicase/UvrB_N"/>
</dbReference>
<dbReference type="GO" id="GO:0009381">
    <property type="term" value="F:excinuclease ABC activity"/>
    <property type="evidence" value="ECO:0007669"/>
    <property type="project" value="UniProtKB-UniRule"/>
</dbReference>
<dbReference type="AlphaFoldDB" id="A0AAX2ZB20"/>
<comment type="domain">
    <text evidence="12">The beta-hairpin motif is involved in DNA binding.</text>
</comment>
<dbReference type="PANTHER" id="PTHR24029">
    <property type="entry name" value="UVRABC SYSTEM PROTEIN B"/>
    <property type="match status" value="1"/>
</dbReference>
<dbReference type="InterPro" id="IPR014001">
    <property type="entry name" value="Helicase_ATP-bd"/>
</dbReference>
<proteinExistence type="inferred from homology"/>
<evidence type="ECO:0000256" key="8">
    <source>
        <dbReference type="ARBA" id="ARBA00022881"/>
    </source>
</evidence>
<dbReference type="GO" id="GO:0009432">
    <property type="term" value="P:SOS response"/>
    <property type="evidence" value="ECO:0007669"/>
    <property type="project" value="UniProtKB-UniRule"/>
</dbReference>
<keyword evidence="19" id="KW-1185">Reference proteome</keyword>
<dbReference type="Gene3D" id="3.40.50.300">
    <property type="entry name" value="P-loop containing nucleotide triphosphate hydrolases"/>
    <property type="match status" value="3"/>
</dbReference>
<evidence type="ECO:0000256" key="4">
    <source>
        <dbReference type="ARBA" id="ARBA00022741"/>
    </source>
</evidence>
<gene>
    <name evidence="12 18" type="primary">uvrB</name>
    <name evidence="18" type="ORF">JW646_10550</name>
</gene>
<dbReference type="GO" id="GO:0005524">
    <property type="term" value="F:ATP binding"/>
    <property type="evidence" value="ECO:0007669"/>
    <property type="project" value="UniProtKB-UniRule"/>
</dbReference>
<feature type="short sequence motif" description="Beta-hairpin" evidence="12">
    <location>
        <begin position="90"/>
        <end position="113"/>
    </location>
</feature>
<dbReference type="GO" id="GO:0009380">
    <property type="term" value="C:excinuclease repair complex"/>
    <property type="evidence" value="ECO:0007669"/>
    <property type="project" value="InterPro"/>
</dbReference>
<dbReference type="InterPro" id="IPR001650">
    <property type="entry name" value="Helicase_C-like"/>
</dbReference>
<comment type="subunit">
    <text evidence="10 12 13">Forms a heterotetramer with UvrA during the search for lesions. Interacts with UvrC in an incision complex.</text>
</comment>